<feature type="region of interest" description="Disordered" evidence="1">
    <location>
        <begin position="122"/>
        <end position="187"/>
    </location>
</feature>
<feature type="compositionally biased region" description="Polar residues" evidence="1">
    <location>
        <begin position="31"/>
        <end position="45"/>
    </location>
</feature>
<accession>A0A067TTA7</accession>
<dbReference type="AlphaFoldDB" id="A0A067TTA7"/>
<name>A0A067TTA7_GALM3</name>
<feature type="compositionally biased region" description="Basic residues" evidence="1">
    <location>
        <begin position="1"/>
        <end position="16"/>
    </location>
</feature>
<gene>
    <name evidence="2" type="ORF">GALMADRAFT_207514</name>
</gene>
<dbReference type="HOGENOM" id="CLU_1077869_0_0_1"/>
<keyword evidence="3" id="KW-1185">Reference proteome</keyword>
<feature type="region of interest" description="Disordered" evidence="1">
    <location>
        <begin position="226"/>
        <end position="258"/>
    </location>
</feature>
<evidence type="ECO:0000256" key="1">
    <source>
        <dbReference type="SAM" id="MobiDB-lite"/>
    </source>
</evidence>
<dbReference type="Proteomes" id="UP000027222">
    <property type="component" value="Unassembled WGS sequence"/>
</dbReference>
<evidence type="ECO:0000313" key="3">
    <source>
        <dbReference type="Proteomes" id="UP000027222"/>
    </source>
</evidence>
<proteinExistence type="predicted"/>
<protein>
    <submittedName>
        <fullName evidence="2">Uncharacterized protein</fullName>
    </submittedName>
</protein>
<dbReference type="EMBL" id="KL142370">
    <property type="protein sequence ID" value="KDR82218.1"/>
    <property type="molecule type" value="Genomic_DNA"/>
</dbReference>
<feature type="region of interest" description="Disordered" evidence="1">
    <location>
        <begin position="1"/>
        <end position="57"/>
    </location>
</feature>
<organism evidence="2 3">
    <name type="scientific">Galerina marginata (strain CBS 339.88)</name>
    <dbReference type="NCBI Taxonomy" id="685588"/>
    <lineage>
        <taxon>Eukaryota</taxon>
        <taxon>Fungi</taxon>
        <taxon>Dikarya</taxon>
        <taxon>Basidiomycota</taxon>
        <taxon>Agaricomycotina</taxon>
        <taxon>Agaricomycetes</taxon>
        <taxon>Agaricomycetidae</taxon>
        <taxon>Agaricales</taxon>
        <taxon>Agaricineae</taxon>
        <taxon>Strophariaceae</taxon>
        <taxon>Galerina</taxon>
    </lineage>
</organism>
<reference evidence="3" key="1">
    <citation type="journal article" date="2014" name="Proc. Natl. Acad. Sci. U.S.A.">
        <title>Extensive sampling of basidiomycete genomes demonstrates inadequacy of the white-rot/brown-rot paradigm for wood decay fungi.</title>
        <authorList>
            <person name="Riley R."/>
            <person name="Salamov A.A."/>
            <person name="Brown D.W."/>
            <person name="Nagy L.G."/>
            <person name="Floudas D."/>
            <person name="Held B.W."/>
            <person name="Levasseur A."/>
            <person name="Lombard V."/>
            <person name="Morin E."/>
            <person name="Otillar R."/>
            <person name="Lindquist E.A."/>
            <person name="Sun H."/>
            <person name="LaButti K.M."/>
            <person name="Schmutz J."/>
            <person name="Jabbour D."/>
            <person name="Luo H."/>
            <person name="Baker S.E."/>
            <person name="Pisabarro A.G."/>
            <person name="Walton J.D."/>
            <person name="Blanchette R.A."/>
            <person name="Henrissat B."/>
            <person name="Martin F."/>
            <person name="Cullen D."/>
            <person name="Hibbett D.S."/>
            <person name="Grigoriev I.V."/>
        </authorList>
    </citation>
    <scope>NUCLEOTIDE SEQUENCE [LARGE SCALE GENOMIC DNA]</scope>
    <source>
        <strain evidence="3">CBS 339.88</strain>
    </source>
</reference>
<sequence>MGKKKRELKRRRKKYRRENPLLPPLPHLEAETSQQTKGRCTQNGPERTDIGERCSAPLVLDAGVNRNTDGSGRKRWREDYRLGKDESITDARSLRFDGGNACAGRARGKHTSLMWMQRTDGRTDGWVQDPCMGERKRDKANSKLKEGEKKTRTDEEQGEDKLKESKKGKAEDDEKDTHGVVSDDERLHGDEVVECGAGADELVVVVVEVLGGRAVVEEVLELEDDLGDEKLKLELEETDEKPETRGSPIHPIPQQWLP</sequence>
<feature type="compositionally biased region" description="Basic and acidic residues" evidence="1">
    <location>
        <begin position="132"/>
        <end position="187"/>
    </location>
</feature>
<evidence type="ECO:0000313" key="2">
    <source>
        <dbReference type="EMBL" id="KDR82218.1"/>
    </source>
</evidence>